<dbReference type="GO" id="GO:0006508">
    <property type="term" value="P:proteolysis"/>
    <property type="evidence" value="ECO:0007669"/>
    <property type="project" value="UniProtKB-KW"/>
</dbReference>
<keyword evidence="5" id="KW-0732">Signal</keyword>
<evidence type="ECO:0000256" key="1">
    <source>
        <dbReference type="ARBA" id="ARBA00022670"/>
    </source>
</evidence>
<dbReference type="Gene3D" id="2.40.10.10">
    <property type="entry name" value="Trypsin-like serine proteases"/>
    <property type="match status" value="1"/>
</dbReference>
<keyword evidence="1" id="KW-0645">Protease</keyword>
<evidence type="ECO:0000256" key="2">
    <source>
        <dbReference type="ARBA" id="ARBA00022801"/>
    </source>
</evidence>
<evidence type="ECO:0000256" key="3">
    <source>
        <dbReference type="ARBA" id="ARBA00022825"/>
    </source>
</evidence>
<dbReference type="PANTHER" id="PTHR24276">
    <property type="entry name" value="POLYSERASE-RELATED"/>
    <property type="match status" value="1"/>
</dbReference>
<dbReference type="SMART" id="SM00020">
    <property type="entry name" value="Tryp_SPc"/>
    <property type="match status" value="1"/>
</dbReference>
<dbReference type="InterPro" id="IPR001254">
    <property type="entry name" value="Trypsin_dom"/>
</dbReference>
<reference evidence="8" key="1">
    <citation type="journal article" date="2008" name="Insect Biochem. Mol. Biol.">
        <title>The genome of a lepidopteran model insect, the silkworm Bombyx mori.</title>
        <authorList>
            <consortium name="International Silkworm Genome Consortium"/>
        </authorList>
    </citation>
    <scope>NUCLEOTIDE SEQUENCE [LARGE SCALE GENOMIC DNA]</scope>
    <source>
        <strain evidence="8">p50T</strain>
    </source>
</reference>
<evidence type="ECO:0000259" key="6">
    <source>
        <dbReference type="PROSITE" id="PS50240"/>
    </source>
</evidence>
<dbReference type="PANTHER" id="PTHR24276:SF98">
    <property type="entry name" value="FI18310P1-RELATED"/>
    <property type="match status" value="1"/>
</dbReference>
<reference evidence="7" key="2">
    <citation type="submission" date="2022-06" db="UniProtKB">
        <authorList>
            <consortium name="EnsemblMetazoa"/>
        </authorList>
    </citation>
    <scope>IDENTIFICATION</scope>
    <source>
        <strain evidence="7">p50T (Dazao)</strain>
    </source>
</reference>
<keyword evidence="8" id="KW-1185">Reference proteome</keyword>
<dbReference type="Pfam" id="PF00089">
    <property type="entry name" value="Trypsin"/>
    <property type="match status" value="1"/>
</dbReference>
<protein>
    <recommendedName>
        <fullName evidence="6">Peptidase S1 domain-containing protein</fullName>
    </recommendedName>
</protein>
<keyword evidence="4" id="KW-1015">Disulfide bond</keyword>
<dbReference type="GO" id="GO:0004252">
    <property type="term" value="F:serine-type endopeptidase activity"/>
    <property type="evidence" value="ECO:0007669"/>
    <property type="project" value="InterPro"/>
</dbReference>
<evidence type="ECO:0000256" key="4">
    <source>
        <dbReference type="ARBA" id="ARBA00023157"/>
    </source>
</evidence>
<dbReference type="InterPro" id="IPR009003">
    <property type="entry name" value="Peptidase_S1_PA"/>
</dbReference>
<dbReference type="InterPro" id="IPR050430">
    <property type="entry name" value="Peptidase_S1"/>
</dbReference>
<accession>A0A8R2AIW4</accession>
<feature type="signal peptide" evidence="5">
    <location>
        <begin position="1"/>
        <end position="26"/>
    </location>
</feature>
<proteinExistence type="predicted"/>
<dbReference type="AlphaFoldDB" id="A0A8R2AIW4"/>
<keyword evidence="2" id="KW-0378">Hydrolase</keyword>
<organism evidence="7 8">
    <name type="scientific">Bombyx mori</name>
    <name type="common">Silk moth</name>
    <dbReference type="NCBI Taxonomy" id="7091"/>
    <lineage>
        <taxon>Eukaryota</taxon>
        <taxon>Metazoa</taxon>
        <taxon>Ecdysozoa</taxon>
        <taxon>Arthropoda</taxon>
        <taxon>Hexapoda</taxon>
        <taxon>Insecta</taxon>
        <taxon>Pterygota</taxon>
        <taxon>Neoptera</taxon>
        <taxon>Endopterygota</taxon>
        <taxon>Lepidoptera</taxon>
        <taxon>Glossata</taxon>
        <taxon>Ditrysia</taxon>
        <taxon>Bombycoidea</taxon>
        <taxon>Bombycidae</taxon>
        <taxon>Bombycinae</taxon>
        <taxon>Bombyx</taxon>
    </lineage>
</organism>
<feature type="domain" description="Peptidase S1" evidence="6">
    <location>
        <begin position="74"/>
        <end position="295"/>
    </location>
</feature>
<dbReference type="PROSITE" id="PS50240">
    <property type="entry name" value="TRYPSIN_DOM"/>
    <property type="match status" value="1"/>
</dbReference>
<dbReference type="EnsemblMetazoa" id="XM_004928527.4">
    <property type="protein sequence ID" value="XP_004928584.2"/>
    <property type="gene ID" value="LOC101746717"/>
</dbReference>
<evidence type="ECO:0000313" key="8">
    <source>
        <dbReference type="Proteomes" id="UP000005204"/>
    </source>
</evidence>
<feature type="chain" id="PRO_5035831611" description="Peptidase S1 domain-containing protein" evidence="5">
    <location>
        <begin position="27"/>
        <end position="345"/>
    </location>
</feature>
<sequence length="345" mass="38784">MWVKTIFAYLCVFETILLNTSIFCYATNANKSIGDENREDIAETNEDSKEASLEIPTENFLNNLTACTRRENTLMHEIRTAKPSEFPFMVAIMSPQNQFLCSGVVVSNGMILTSARCSQQAIDHVLLNTTNDKNKDSCIALRVKKIEKFPTYDGGEIHKDVALIYTEKYNNTVVSKIKLGNYTDKKSITDFEAFGYGLNVEVGEIKELQYVGLENRESDVGDYITGYLDCIDTKVPTCFKDIGGPAVFGNELIGIVVNGQNVCLKEMTAQFAINNKVVDILPIQTFKVWLEDQIKKNEESTQMTLVTYPAKPIVPDMSLHKMTTSGTKFGVQYYQCLLLCLFLLH</sequence>
<evidence type="ECO:0000256" key="5">
    <source>
        <dbReference type="SAM" id="SignalP"/>
    </source>
</evidence>
<dbReference type="InterPro" id="IPR043504">
    <property type="entry name" value="Peptidase_S1_PA_chymotrypsin"/>
</dbReference>
<name>A0A8R2AIW4_BOMMO</name>
<dbReference type="Proteomes" id="UP000005204">
    <property type="component" value="Unassembled WGS sequence"/>
</dbReference>
<evidence type="ECO:0000313" key="7">
    <source>
        <dbReference type="EnsemblMetazoa" id="XP_004928584.2"/>
    </source>
</evidence>
<dbReference type="SUPFAM" id="SSF50494">
    <property type="entry name" value="Trypsin-like serine proteases"/>
    <property type="match status" value="1"/>
</dbReference>
<keyword evidence="3" id="KW-0720">Serine protease</keyword>